<evidence type="ECO:0000259" key="8">
    <source>
        <dbReference type="Pfam" id="PF13861"/>
    </source>
</evidence>
<keyword evidence="9" id="KW-0969">Cilium</keyword>
<dbReference type="InterPro" id="IPR025963">
    <property type="entry name" value="FLgD_Tudor"/>
</dbReference>
<proteinExistence type="inferred from homology"/>
<evidence type="ECO:0000313" key="9">
    <source>
        <dbReference type="EMBL" id="MEE1672875.1"/>
    </source>
</evidence>
<protein>
    <recommendedName>
        <fullName evidence="2 5">Basal-body rod modification protein FlgD</fullName>
    </recommendedName>
</protein>
<accession>A0ABU7G0U1</accession>
<sequence length="223" mass="23014">MSTIDPLQSNYWQPESVVPESNNNQSLGQEDFFSLLTTQLQYQDPSKPVDNAEMIAQMASFQTSEGIAELGTKFDTMNSIMNSSAALQASTLVGQKVLVPLDYGHNGGAGFDGVAVTGAATTNVKVSVENAAGEVVKVIDLGEGSGNMPFSWDGTDSNGNPMPEGKYNIKVNGVQGGKEISLPTATYASVGSVSLAGGTSGVVVNLEGLGGIAMSDVLEVAKA</sequence>
<keyword evidence="9" id="KW-0282">Flagellum</keyword>
<dbReference type="Gene3D" id="2.30.30.910">
    <property type="match status" value="1"/>
</dbReference>
<comment type="similarity">
    <text evidence="1 5">Belongs to the FlgD family.</text>
</comment>
<feature type="domain" description="FlgD Tudor-like" evidence="8">
    <location>
        <begin position="84"/>
        <end position="217"/>
    </location>
</feature>
<comment type="caution">
    <text evidence="9">The sequence shown here is derived from an EMBL/GenBank/DDBJ whole genome shotgun (WGS) entry which is preliminary data.</text>
</comment>
<reference evidence="10" key="1">
    <citation type="submission" date="2023-07" db="EMBL/GenBank/DDBJ databases">
        <title>Draft genome sequence of Agarivorans aestuarii strain ZMCS4, a CAZymes producing bacteria isolated from the marine brown algae Clodostephus spongiosus.</title>
        <authorList>
            <person name="Lorente B."/>
            <person name="Cabral C."/>
            <person name="Frias J."/>
            <person name="Faria J."/>
            <person name="Toubarro D."/>
        </authorList>
    </citation>
    <scope>NUCLEOTIDE SEQUENCE [LARGE SCALE GENOMIC DNA]</scope>
    <source>
        <strain evidence="10">ZMCS4</strain>
    </source>
</reference>
<dbReference type="EMBL" id="JAYDYW010000004">
    <property type="protein sequence ID" value="MEE1672875.1"/>
    <property type="molecule type" value="Genomic_DNA"/>
</dbReference>
<dbReference type="InterPro" id="IPR025965">
    <property type="entry name" value="FlgD/Vpr_Ig-like"/>
</dbReference>
<keyword evidence="3 5" id="KW-1005">Bacterial flagellum biogenesis</keyword>
<dbReference type="Pfam" id="PF03963">
    <property type="entry name" value="FlgD"/>
    <property type="match status" value="1"/>
</dbReference>
<evidence type="ECO:0000256" key="2">
    <source>
        <dbReference type="ARBA" id="ARBA00016013"/>
    </source>
</evidence>
<keyword evidence="9" id="KW-0966">Cell projection</keyword>
<feature type="domain" description="FlgD/Vpr Ig-like" evidence="7">
    <location>
        <begin position="119"/>
        <end position="176"/>
    </location>
</feature>
<evidence type="ECO:0000256" key="5">
    <source>
        <dbReference type="RuleBase" id="RU362076"/>
    </source>
</evidence>
<evidence type="ECO:0000313" key="10">
    <source>
        <dbReference type="Proteomes" id="UP001310248"/>
    </source>
</evidence>
<feature type="region of interest" description="Disordered" evidence="6">
    <location>
        <begin position="1"/>
        <end position="24"/>
    </location>
</feature>
<evidence type="ECO:0000259" key="7">
    <source>
        <dbReference type="Pfam" id="PF13860"/>
    </source>
</evidence>
<keyword evidence="10" id="KW-1185">Reference proteome</keyword>
<dbReference type="Proteomes" id="UP001310248">
    <property type="component" value="Unassembled WGS sequence"/>
</dbReference>
<organism evidence="9 10">
    <name type="scientific">Agarivorans aestuarii</name>
    <dbReference type="NCBI Taxonomy" id="1563703"/>
    <lineage>
        <taxon>Bacteria</taxon>
        <taxon>Pseudomonadati</taxon>
        <taxon>Pseudomonadota</taxon>
        <taxon>Gammaproteobacteria</taxon>
        <taxon>Alteromonadales</taxon>
        <taxon>Alteromonadaceae</taxon>
        <taxon>Agarivorans</taxon>
    </lineage>
</organism>
<dbReference type="InterPro" id="IPR005648">
    <property type="entry name" value="FlgD"/>
</dbReference>
<comment type="function">
    <text evidence="4 5">Required for flagellar hook formation. May act as a scaffolding protein.</text>
</comment>
<gene>
    <name evidence="9" type="ORF">SNR37_002286</name>
</gene>
<evidence type="ECO:0000256" key="3">
    <source>
        <dbReference type="ARBA" id="ARBA00022795"/>
    </source>
</evidence>
<dbReference type="RefSeq" id="WP_163131722.1">
    <property type="nucleotide sequence ID" value="NZ_AP023033.1"/>
</dbReference>
<evidence type="ECO:0000256" key="6">
    <source>
        <dbReference type="SAM" id="MobiDB-lite"/>
    </source>
</evidence>
<name>A0ABU7G0U1_9ALTE</name>
<dbReference type="Pfam" id="PF13861">
    <property type="entry name" value="FLgD_tudor"/>
    <property type="match status" value="1"/>
</dbReference>
<dbReference type="Pfam" id="PF13860">
    <property type="entry name" value="FlgD_ig"/>
    <property type="match status" value="1"/>
</dbReference>
<dbReference type="Gene3D" id="2.60.40.4070">
    <property type="match status" value="1"/>
</dbReference>
<evidence type="ECO:0000256" key="4">
    <source>
        <dbReference type="ARBA" id="ARBA00024746"/>
    </source>
</evidence>
<evidence type="ECO:0000256" key="1">
    <source>
        <dbReference type="ARBA" id="ARBA00010577"/>
    </source>
</evidence>